<dbReference type="PIRSF" id="PIRSF016719">
    <property type="entry name" value="UCP016719"/>
    <property type="match status" value="1"/>
</dbReference>
<protein>
    <submittedName>
        <fullName evidence="3">DUF1343 domain-containing protein</fullName>
    </submittedName>
</protein>
<proteinExistence type="predicted"/>
<dbReference type="EMBL" id="JBHRSU010000001">
    <property type="protein sequence ID" value="MFC3099477.1"/>
    <property type="molecule type" value="Genomic_DNA"/>
</dbReference>
<organism evidence="3 4">
    <name type="scientific">Alteraurantiacibacter lauratis</name>
    <dbReference type="NCBI Taxonomy" id="2054627"/>
    <lineage>
        <taxon>Bacteria</taxon>
        <taxon>Pseudomonadati</taxon>
        <taxon>Pseudomonadota</taxon>
        <taxon>Alphaproteobacteria</taxon>
        <taxon>Sphingomonadales</taxon>
        <taxon>Erythrobacteraceae</taxon>
        <taxon>Alteraurantiacibacter</taxon>
    </lineage>
</organism>
<dbReference type="PANTHER" id="PTHR42915:SF1">
    <property type="entry name" value="PEPTIDOGLYCAN BETA-N-ACETYLMURAMIDASE NAMZ"/>
    <property type="match status" value="1"/>
</dbReference>
<keyword evidence="4" id="KW-1185">Reference proteome</keyword>
<dbReference type="InterPro" id="IPR008302">
    <property type="entry name" value="NamZ"/>
</dbReference>
<dbReference type="Gene3D" id="3.40.50.12170">
    <property type="entry name" value="Uncharacterised protein PF07075, DUF1343"/>
    <property type="match status" value="1"/>
</dbReference>
<sequence length="399" mass="44234">MKFGIDRLLAEQDLLAALVARRVALVAHPASVTEDLTHSLDALIGAGVNVTSAFGPQHGLKGDKQDNMVETADELDPLHNIPVFSLYGEVRRPTPAMMDSADVFLFDLQDLGCRIYTFVTTLLYLLEEAAKAGKEVWVLDRPNPAGRPVEGTTLLPGQESFVGAGPMPMRHGLTMGEMGHWFIRQFALDVEYRVVSMQGWQPDAAPGFGWPESRIWINPSPNAASINMARAYAGTVMLEGTTLSEGRGTTRPLEVLFGAPDVDARAVLAEMHRLAPAWLAGCAIRECWFTPTFHKHSGQLCSALMIHAEGRFYDHAAFRPWRLQALAFKAIRRLYPDYPIWRDFPYEYEFDRLAIDVINGGPSLREWVDDAAATPRDLDALAAGDEQAWQAEIADLLLY</sequence>
<gene>
    <name evidence="3" type="ORF">ACFODK_01055</name>
</gene>
<dbReference type="InterPro" id="IPR048502">
    <property type="entry name" value="NamZ_N"/>
</dbReference>
<feature type="domain" description="Peptidoglycan beta-N-acetylmuramidase NamZ C-terminal" evidence="2">
    <location>
        <begin position="231"/>
        <end position="399"/>
    </location>
</feature>
<evidence type="ECO:0000259" key="2">
    <source>
        <dbReference type="Pfam" id="PF20732"/>
    </source>
</evidence>
<name>A0ABV7ECF3_9SPHN</name>
<feature type="domain" description="Peptidoglycan beta-N-acetylmuramidase NamZ N-terminal" evidence="1">
    <location>
        <begin position="23"/>
        <end position="225"/>
    </location>
</feature>
<evidence type="ECO:0000313" key="3">
    <source>
        <dbReference type="EMBL" id="MFC3099477.1"/>
    </source>
</evidence>
<dbReference type="PANTHER" id="PTHR42915">
    <property type="entry name" value="HYPOTHETICAL 460 KDA PROTEIN IN FEUA-SIGW INTERGENIC REGION [PRECURSOR]"/>
    <property type="match status" value="1"/>
</dbReference>
<evidence type="ECO:0000259" key="1">
    <source>
        <dbReference type="Pfam" id="PF07075"/>
    </source>
</evidence>
<dbReference type="RefSeq" id="WP_336917309.1">
    <property type="nucleotide sequence ID" value="NZ_JBANRN010000001.1"/>
</dbReference>
<evidence type="ECO:0000313" key="4">
    <source>
        <dbReference type="Proteomes" id="UP001595378"/>
    </source>
</evidence>
<accession>A0ABV7ECF3</accession>
<dbReference type="Pfam" id="PF20732">
    <property type="entry name" value="NamZ_C"/>
    <property type="match status" value="1"/>
</dbReference>
<dbReference type="Gene3D" id="3.90.1150.140">
    <property type="match status" value="1"/>
</dbReference>
<comment type="caution">
    <text evidence="3">The sequence shown here is derived from an EMBL/GenBank/DDBJ whole genome shotgun (WGS) entry which is preliminary data.</text>
</comment>
<reference evidence="4" key="1">
    <citation type="journal article" date="2019" name="Int. J. Syst. Evol. Microbiol.">
        <title>The Global Catalogue of Microorganisms (GCM) 10K type strain sequencing project: providing services to taxonomists for standard genome sequencing and annotation.</title>
        <authorList>
            <consortium name="The Broad Institute Genomics Platform"/>
            <consortium name="The Broad Institute Genome Sequencing Center for Infectious Disease"/>
            <person name="Wu L."/>
            <person name="Ma J."/>
        </authorList>
    </citation>
    <scope>NUCLEOTIDE SEQUENCE [LARGE SCALE GENOMIC DNA]</scope>
    <source>
        <strain evidence="4">KCTC 52606</strain>
    </source>
</reference>
<dbReference type="Pfam" id="PF07075">
    <property type="entry name" value="NamZ_N"/>
    <property type="match status" value="1"/>
</dbReference>
<dbReference type="InterPro" id="IPR048503">
    <property type="entry name" value="NamZ_C"/>
</dbReference>
<dbReference type="Proteomes" id="UP001595378">
    <property type="component" value="Unassembled WGS sequence"/>
</dbReference>